<dbReference type="AlphaFoldDB" id="A0A926S197"/>
<accession>A0A926S197</accession>
<protein>
    <submittedName>
        <fullName evidence="1">Uncharacterized protein</fullName>
    </submittedName>
</protein>
<dbReference type="EMBL" id="JACWMX010000001">
    <property type="protein sequence ID" value="MBD1391929.1"/>
    <property type="molecule type" value="Genomic_DNA"/>
</dbReference>
<keyword evidence="2" id="KW-1185">Reference proteome</keyword>
<organism evidence="1 2">
    <name type="scientific">Mucilaginibacter glaciei</name>
    <dbReference type="NCBI Taxonomy" id="2772109"/>
    <lineage>
        <taxon>Bacteria</taxon>
        <taxon>Pseudomonadati</taxon>
        <taxon>Bacteroidota</taxon>
        <taxon>Sphingobacteriia</taxon>
        <taxon>Sphingobacteriales</taxon>
        <taxon>Sphingobacteriaceae</taxon>
        <taxon>Mucilaginibacter</taxon>
    </lineage>
</organism>
<evidence type="ECO:0000313" key="1">
    <source>
        <dbReference type="EMBL" id="MBD1391929.1"/>
    </source>
</evidence>
<dbReference type="Proteomes" id="UP000619078">
    <property type="component" value="Unassembled WGS sequence"/>
</dbReference>
<sequence length="84" mass="9692">MKSNTFENIFDAYQLVGGAKIKSKKHDEVYELGAYDGNKRGYTLYAFEDGVRFEDFSVIISENELMNNYLIEKTKMPLIQRLAA</sequence>
<proteinExistence type="predicted"/>
<dbReference type="RefSeq" id="WP_191160330.1">
    <property type="nucleotide sequence ID" value="NZ_JACWMX010000001.1"/>
</dbReference>
<reference evidence="1" key="1">
    <citation type="submission" date="2020-09" db="EMBL/GenBank/DDBJ databases">
        <title>Novel species of Mucilaginibacter isolated from a glacier on the Tibetan Plateau.</title>
        <authorList>
            <person name="Liu Q."/>
            <person name="Xin Y.-H."/>
        </authorList>
    </citation>
    <scope>NUCLEOTIDE SEQUENCE</scope>
    <source>
        <strain evidence="1">ZB1P21</strain>
    </source>
</reference>
<name>A0A926S197_9SPHI</name>
<comment type="caution">
    <text evidence="1">The sequence shown here is derived from an EMBL/GenBank/DDBJ whole genome shotgun (WGS) entry which is preliminary data.</text>
</comment>
<evidence type="ECO:0000313" key="2">
    <source>
        <dbReference type="Proteomes" id="UP000619078"/>
    </source>
</evidence>
<gene>
    <name evidence="1" type="ORF">IDJ76_02335</name>
</gene>